<gene>
    <name evidence="1" type="ORF">PF001_g27644</name>
</gene>
<evidence type="ECO:0000313" key="2">
    <source>
        <dbReference type="Proteomes" id="UP000437068"/>
    </source>
</evidence>
<reference evidence="1 2" key="1">
    <citation type="submission" date="2018-08" db="EMBL/GenBank/DDBJ databases">
        <title>Genomic investigation of the strawberry pathogen Phytophthora fragariae indicates pathogenicity is determined by transcriptional variation in three key races.</title>
        <authorList>
            <person name="Adams T.M."/>
            <person name="Armitage A.D."/>
            <person name="Sobczyk M.K."/>
            <person name="Bates H.J."/>
            <person name="Dunwell J.M."/>
            <person name="Nellist C.F."/>
            <person name="Harrison R.J."/>
        </authorList>
    </citation>
    <scope>NUCLEOTIDE SEQUENCE [LARGE SCALE GENOMIC DNA]</scope>
    <source>
        <strain evidence="1 2">A4</strain>
    </source>
</reference>
<evidence type="ECO:0000313" key="1">
    <source>
        <dbReference type="EMBL" id="KAE9273125.1"/>
    </source>
</evidence>
<comment type="caution">
    <text evidence="1">The sequence shown here is derived from an EMBL/GenBank/DDBJ whole genome shotgun (WGS) entry which is preliminary data.</text>
</comment>
<proteinExistence type="predicted"/>
<accession>A0A6A4BDF7</accession>
<protein>
    <submittedName>
        <fullName evidence="1">Uncharacterized protein</fullName>
    </submittedName>
</protein>
<organism evidence="1 2">
    <name type="scientific">Phytophthora fragariae</name>
    <dbReference type="NCBI Taxonomy" id="53985"/>
    <lineage>
        <taxon>Eukaryota</taxon>
        <taxon>Sar</taxon>
        <taxon>Stramenopiles</taxon>
        <taxon>Oomycota</taxon>
        <taxon>Peronosporomycetes</taxon>
        <taxon>Peronosporales</taxon>
        <taxon>Peronosporaceae</taxon>
        <taxon>Phytophthora</taxon>
    </lineage>
</organism>
<name>A0A6A4BDF7_9STRA</name>
<sequence length="57" mass="6035">MSWSGRTTTCVFKALRASCTDFCIVGMHIPTLRASCTDCCIVGMHIPIPMCVGVGVG</sequence>
<dbReference type="Proteomes" id="UP000437068">
    <property type="component" value="Unassembled WGS sequence"/>
</dbReference>
<dbReference type="AlphaFoldDB" id="A0A6A4BDF7"/>
<dbReference type="EMBL" id="QXGE01003830">
    <property type="protein sequence ID" value="KAE9273125.1"/>
    <property type="molecule type" value="Genomic_DNA"/>
</dbReference>